<evidence type="ECO:0000256" key="1">
    <source>
        <dbReference type="ARBA" id="ARBA00022603"/>
    </source>
</evidence>
<reference evidence="4 5" key="1">
    <citation type="journal article" date="2016" name="Antonie Van Leeuwenhoek">
        <title>Dongia soli sp. nov., isolated from soil from Dokdo, Korea.</title>
        <authorList>
            <person name="Kim D.U."/>
            <person name="Lee H."/>
            <person name="Kim H."/>
            <person name="Kim S.G."/>
            <person name="Ka J.O."/>
        </authorList>
    </citation>
    <scope>NUCLEOTIDE SEQUENCE [LARGE SCALE GENOMIC DNA]</scope>
    <source>
        <strain evidence="4 5">D78</strain>
    </source>
</reference>
<dbReference type="PANTHER" id="PTHR47739:SF1">
    <property type="entry name" value="TRNA1(VAL) (ADENINE(37)-N6)-METHYLTRANSFERASE"/>
    <property type="match status" value="1"/>
</dbReference>
<organism evidence="4 5">
    <name type="scientific">Dongia soli</name>
    <dbReference type="NCBI Taxonomy" id="600628"/>
    <lineage>
        <taxon>Bacteria</taxon>
        <taxon>Pseudomonadati</taxon>
        <taxon>Pseudomonadota</taxon>
        <taxon>Alphaproteobacteria</taxon>
        <taxon>Rhodospirillales</taxon>
        <taxon>Dongiaceae</taxon>
        <taxon>Dongia</taxon>
    </lineage>
</organism>
<gene>
    <name evidence="4" type="ORF">SMD27_11695</name>
</gene>
<name>A0ABU5EAX4_9PROT</name>
<keyword evidence="5" id="KW-1185">Reference proteome</keyword>
<dbReference type="InterPro" id="IPR002052">
    <property type="entry name" value="DNA_methylase_N6_adenine_CS"/>
</dbReference>
<evidence type="ECO:0000259" key="3">
    <source>
        <dbReference type="Pfam" id="PF05175"/>
    </source>
</evidence>
<proteinExistence type="predicted"/>
<protein>
    <submittedName>
        <fullName evidence="4">Methyltransferase</fullName>
    </submittedName>
</protein>
<dbReference type="CDD" id="cd02440">
    <property type="entry name" value="AdoMet_MTases"/>
    <property type="match status" value="1"/>
</dbReference>
<dbReference type="PANTHER" id="PTHR47739">
    <property type="entry name" value="TRNA1(VAL) (ADENINE(37)-N6)-METHYLTRANSFERASE"/>
    <property type="match status" value="1"/>
</dbReference>
<dbReference type="InterPro" id="IPR007848">
    <property type="entry name" value="Small_mtfrase_dom"/>
</dbReference>
<accession>A0ABU5EAX4</accession>
<comment type="caution">
    <text evidence="4">The sequence shown here is derived from an EMBL/GenBank/DDBJ whole genome shotgun (WGS) entry which is preliminary data.</text>
</comment>
<dbReference type="RefSeq" id="WP_320508542.1">
    <property type="nucleotide sequence ID" value="NZ_JAXCLW010000002.1"/>
</dbReference>
<dbReference type="GO" id="GO:0008168">
    <property type="term" value="F:methyltransferase activity"/>
    <property type="evidence" value="ECO:0007669"/>
    <property type="project" value="UniProtKB-KW"/>
</dbReference>
<dbReference type="Proteomes" id="UP001279642">
    <property type="component" value="Unassembled WGS sequence"/>
</dbReference>
<keyword evidence="2" id="KW-0949">S-adenosyl-L-methionine</keyword>
<keyword evidence="1 4" id="KW-0808">Transferase</keyword>
<dbReference type="SUPFAM" id="SSF53335">
    <property type="entry name" value="S-adenosyl-L-methionine-dependent methyltransferases"/>
    <property type="match status" value="1"/>
</dbReference>
<dbReference type="InterPro" id="IPR050210">
    <property type="entry name" value="tRNA_Adenine-N(6)_MTase"/>
</dbReference>
<dbReference type="EMBL" id="JAXCLW010000002">
    <property type="protein sequence ID" value="MDY0883510.1"/>
    <property type="molecule type" value="Genomic_DNA"/>
</dbReference>
<evidence type="ECO:0000313" key="4">
    <source>
        <dbReference type="EMBL" id="MDY0883510.1"/>
    </source>
</evidence>
<evidence type="ECO:0000256" key="2">
    <source>
        <dbReference type="ARBA" id="ARBA00022691"/>
    </source>
</evidence>
<dbReference type="PROSITE" id="PS00092">
    <property type="entry name" value="N6_MTASE"/>
    <property type="match status" value="1"/>
</dbReference>
<dbReference type="Gene3D" id="3.40.50.150">
    <property type="entry name" value="Vaccinia Virus protein VP39"/>
    <property type="match status" value="1"/>
</dbReference>
<dbReference type="Pfam" id="PF05175">
    <property type="entry name" value="MTS"/>
    <property type="match status" value="1"/>
</dbReference>
<evidence type="ECO:0000313" key="5">
    <source>
        <dbReference type="Proteomes" id="UP001279642"/>
    </source>
</evidence>
<dbReference type="GO" id="GO:0032259">
    <property type="term" value="P:methylation"/>
    <property type="evidence" value="ECO:0007669"/>
    <property type="project" value="UniProtKB-KW"/>
</dbReference>
<keyword evidence="1 4" id="KW-0489">Methyltransferase</keyword>
<dbReference type="InterPro" id="IPR029063">
    <property type="entry name" value="SAM-dependent_MTases_sf"/>
</dbReference>
<feature type="domain" description="Methyltransferase small" evidence="3">
    <location>
        <begin position="47"/>
        <end position="135"/>
    </location>
</feature>
<sequence>MAEQLMPENVELTLDQVLGGRVSLFQPIEGYRAAIDPVLLAASVPASTMTAGGAGRIVDLGCGVGTAGLCLLARLPDVSCLGIDVQPALVDLANRNAAASGLAGRYRAIEGNILDHRRLRDVGPADHVIANPPYLPRGRASVSDHPVKALANVESDAVLADWVAAARAIVAPRGHVTFIHRADRLPELLSLMQECIGGLAILPIQPKPDEPARRVLVRGQRGSRAPSRLLAPVVLHEADGRFTAEAEAVLRAAAALAL</sequence>